<reference evidence="1 2" key="1">
    <citation type="submission" date="2019-05" db="EMBL/GenBank/DDBJ databases">
        <title>Hymenobacter edaphi sp. nov., isolated from abandoned arsenic-contaminated farmland soil.</title>
        <authorList>
            <person name="Nie L."/>
        </authorList>
    </citation>
    <scope>NUCLEOTIDE SEQUENCE [LARGE SCALE GENOMIC DNA]</scope>
    <source>
        <strain evidence="1 2">1-3-3-8</strain>
    </source>
</reference>
<dbReference type="EMBL" id="VAJM01000009">
    <property type="protein sequence ID" value="TLM90621.1"/>
    <property type="molecule type" value="Genomic_DNA"/>
</dbReference>
<protein>
    <submittedName>
        <fullName evidence="1">Ferritin-like domain-containing protein</fullName>
    </submittedName>
</protein>
<dbReference type="Proteomes" id="UP000305517">
    <property type="component" value="Unassembled WGS sequence"/>
</dbReference>
<comment type="caution">
    <text evidence="1">The sequence shown here is derived from an EMBL/GenBank/DDBJ whole genome shotgun (WGS) entry which is preliminary data.</text>
</comment>
<proteinExistence type="predicted"/>
<sequence>MPRTSRMNLLSFLEQLATADAAAHPTARRGALTQLAHTAAAALPAAVLGALTAQPASAQITGTSLDGLQLALRVEWLQDEFYTRLPISIVPAGSAPDFLLMRAQQRQHIALLESYIRTSGGVLAARPNYDFTGGRGGSNRIFPDVFTNTSTLLLVAQVLEDLGVRVYAYAMPLLASNNAQIDSLSRMFAVEGRHAAHLRQLRRQAGATVKHWISGTEAAALPTAQANVYAEEDRVMQQVANLALRDASTLLPTIGGITAAEIRAAATEAFDEPLTYDAASAIIQVFTY</sequence>
<dbReference type="Pfam" id="PF13668">
    <property type="entry name" value="Ferritin_2"/>
    <property type="match status" value="1"/>
</dbReference>
<evidence type="ECO:0000313" key="2">
    <source>
        <dbReference type="Proteomes" id="UP000305517"/>
    </source>
</evidence>
<accession>A0A5R8WNE4</accession>
<dbReference type="AlphaFoldDB" id="A0A5R8WNE4"/>
<name>A0A5R8WNE4_9BACT</name>
<organism evidence="1 2">
    <name type="scientific">Hymenobacter jeollabukensis</name>
    <dbReference type="NCBI Taxonomy" id="2025313"/>
    <lineage>
        <taxon>Bacteria</taxon>
        <taxon>Pseudomonadati</taxon>
        <taxon>Bacteroidota</taxon>
        <taxon>Cytophagia</taxon>
        <taxon>Cytophagales</taxon>
        <taxon>Hymenobacteraceae</taxon>
        <taxon>Hymenobacter</taxon>
    </lineage>
</organism>
<evidence type="ECO:0000313" key="1">
    <source>
        <dbReference type="EMBL" id="TLM90621.1"/>
    </source>
</evidence>
<gene>
    <name evidence="1" type="ORF">FDY95_18110</name>
</gene>
<dbReference type="InterPro" id="IPR009078">
    <property type="entry name" value="Ferritin-like_SF"/>
</dbReference>
<dbReference type="OrthoDB" id="954262at2"/>
<keyword evidence="2" id="KW-1185">Reference proteome</keyword>
<dbReference type="SUPFAM" id="SSF47240">
    <property type="entry name" value="Ferritin-like"/>
    <property type="match status" value="1"/>
</dbReference>